<dbReference type="InterPro" id="IPR012349">
    <property type="entry name" value="Split_barrel_FMN-bd"/>
</dbReference>
<evidence type="ECO:0000256" key="4">
    <source>
        <dbReference type="ARBA" id="ARBA00022670"/>
    </source>
</evidence>
<dbReference type="InterPro" id="IPR001969">
    <property type="entry name" value="Aspartic_peptidase_AS"/>
</dbReference>
<feature type="active site" evidence="11">
    <location>
        <position position="664"/>
    </location>
</feature>
<gene>
    <name evidence="16" type="ORF">AAWM_04806</name>
</gene>
<keyword evidence="12" id="KW-1015">Disulfide bond</keyword>
<evidence type="ECO:0000256" key="11">
    <source>
        <dbReference type="PIRSR" id="PIRSR601461-1"/>
    </source>
</evidence>
<dbReference type="PRINTS" id="PR00792">
    <property type="entry name" value="PEPSIN"/>
</dbReference>
<dbReference type="InterPro" id="IPR021109">
    <property type="entry name" value="Peptidase_aspartic_dom_sf"/>
</dbReference>
<evidence type="ECO:0000256" key="7">
    <source>
        <dbReference type="ARBA" id="ARBA00022801"/>
    </source>
</evidence>
<keyword evidence="5" id="KW-0732">Signal</keyword>
<dbReference type="EMBL" id="BDHI01000014">
    <property type="protein sequence ID" value="GCB21921.1"/>
    <property type="molecule type" value="Genomic_DNA"/>
</dbReference>
<keyword evidence="3" id="KW-0472">Membrane</keyword>
<organism evidence="16 17">
    <name type="scientific">Aspergillus awamori</name>
    <name type="common">Black koji mold</name>
    <dbReference type="NCBI Taxonomy" id="105351"/>
    <lineage>
        <taxon>Eukaryota</taxon>
        <taxon>Fungi</taxon>
        <taxon>Dikarya</taxon>
        <taxon>Ascomycota</taxon>
        <taxon>Pezizomycotina</taxon>
        <taxon>Eurotiomycetes</taxon>
        <taxon>Eurotiomycetidae</taxon>
        <taxon>Eurotiales</taxon>
        <taxon>Aspergillaceae</taxon>
        <taxon>Aspergillus</taxon>
    </lineage>
</organism>
<dbReference type="InterPro" id="IPR033121">
    <property type="entry name" value="PEPTIDASE_A1"/>
</dbReference>
<evidence type="ECO:0000256" key="10">
    <source>
        <dbReference type="ARBA" id="ARBA00068059"/>
    </source>
</evidence>
<keyword evidence="7 13" id="KW-0378">Hydrolase</keyword>
<dbReference type="SUPFAM" id="SSF50475">
    <property type="entry name" value="FMN-binding split barrel"/>
    <property type="match status" value="1"/>
</dbReference>
<keyword evidence="3" id="KW-0325">Glycoprotein</keyword>
<dbReference type="FunFam" id="2.40.70.10:FF:000011">
    <property type="entry name" value="Aspartic protease"/>
    <property type="match status" value="1"/>
</dbReference>
<dbReference type="Gene3D" id="2.30.110.10">
    <property type="entry name" value="Electron Transport, Fmn-binding Protein, Chain A"/>
    <property type="match status" value="1"/>
</dbReference>
<dbReference type="STRING" id="105351.A0A401KRN9"/>
<evidence type="ECO:0000256" key="6">
    <source>
        <dbReference type="ARBA" id="ARBA00022750"/>
    </source>
</evidence>
<name>A0A401KRN9_ASPAW</name>
<dbReference type="InterPro" id="IPR007396">
    <property type="entry name" value="TR_PAI2-type"/>
</dbReference>
<dbReference type="PANTHER" id="PTHR35802:SF1">
    <property type="entry name" value="PROTEASE SYNTHASE AND SPORULATION PROTEIN PAI 2"/>
    <property type="match status" value="1"/>
</dbReference>
<dbReference type="AlphaFoldDB" id="A0A401KRN9"/>
<accession>A0A401KRN9</accession>
<dbReference type="InterPro" id="IPR033876">
    <property type="entry name" value="SAP-like"/>
</dbReference>
<dbReference type="SUPFAM" id="SSF50630">
    <property type="entry name" value="Acid proteases"/>
    <property type="match status" value="1"/>
</dbReference>
<dbReference type="CDD" id="cd05474">
    <property type="entry name" value="SAP_like"/>
    <property type="match status" value="1"/>
</dbReference>
<evidence type="ECO:0000256" key="13">
    <source>
        <dbReference type="RuleBase" id="RU000454"/>
    </source>
</evidence>
<evidence type="ECO:0000256" key="14">
    <source>
        <dbReference type="SAM" id="MobiDB-lite"/>
    </source>
</evidence>
<evidence type="ECO:0000256" key="2">
    <source>
        <dbReference type="ARBA" id="ARBA00007447"/>
    </source>
</evidence>
<comment type="subcellular location">
    <subcellularLocation>
        <location evidence="1">Cell membrane</location>
        <topology evidence="1">Lipid-anchor</topology>
        <topology evidence="1">GPI-anchor</topology>
    </subcellularLocation>
</comment>
<protein>
    <recommendedName>
        <fullName evidence="10">Probable aspartic-type endopeptidase OPSB</fullName>
    </recommendedName>
    <alternativeName>
        <fullName evidence="9">Probable aspartic-type endopeptidase opsB</fullName>
    </alternativeName>
</protein>
<dbReference type="PANTHER" id="PTHR35802">
    <property type="entry name" value="PROTEASE SYNTHASE AND SPORULATION PROTEIN PAI 2"/>
    <property type="match status" value="1"/>
</dbReference>
<evidence type="ECO:0000313" key="16">
    <source>
        <dbReference type="EMBL" id="GCB21921.1"/>
    </source>
</evidence>
<keyword evidence="4 13" id="KW-0645">Protease</keyword>
<dbReference type="InterPro" id="IPR001461">
    <property type="entry name" value="Aspartic_peptidase_A1"/>
</dbReference>
<reference evidence="16 17" key="1">
    <citation type="submission" date="2016-09" db="EMBL/GenBank/DDBJ databases">
        <title>Aspergillus awamori IFM 58123T.</title>
        <authorList>
            <person name="Kusuya Y."/>
            <person name="Shimizu M."/>
            <person name="Takahashi H."/>
            <person name="Yaguchi T."/>
        </authorList>
    </citation>
    <scope>NUCLEOTIDE SEQUENCE [LARGE SCALE GENOMIC DNA]</scope>
    <source>
        <strain evidence="16 17">IFM 58123</strain>
    </source>
</reference>
<dbReference type="Pfam" id="PF00026">
    <property type="entry name" value="Asp"/>
    <property type="match status" value="1"/>
</dbReference>
<feature type="disulfide bond" evidence="12">
    <location>
        <begin position="699"/>
        <end position="738"/>
    </location>
</feature>
<evidence type="ECO:0000256" key="8">
    <source>
        <dbReference type="ARBA" id="ARBA00023288"/>
    </source>
</evidence>
<dbReference type="GO" id="GO:0006508">
    <property type="term" value="P:proteolysis"/>
    <property type="evidence" value="ECO:0007669"/>
    <property type="project" value="UniProtKB-KW"/>
</dbReference>
<evidence type="ECO:0000256" key="1">
    <source>
        <dbReference type="ARBA" id="ARBA00004609"/>
    </source>
</evidence>
<dbReference type="GO" id="GO:0098552">
    <property type="term" value="C:side of membrane"/>
    <property type="evidence" value="ECO:0007669"/>
    <property type="project" value="UniProtKB-KW"/>
</dbReference>
<keyword evidence="8" id="KW-0449">Lipoprotein</keyword>
<keyword evidence="3" id="KW-0336">GPI-anchor</keyword>
<dbReference type="GO" id="GO:0004190">
    <property type="term" value="F:aspartic-type endopeptidase activity"/>
    <property type="evidence" value="ECO:0007669"/>
    <property type="project" value="UniProtKB-KW"/>
</dbReference>
<comment type="caution">
    <text evidence="16">The sequence shown here is derived from an EMBL/GenBank/DDBJ whole genome shotgun (WGS) entry which is preliminary data.</text>
</comment>
<evidence type="ECO:0000256" key="12">
    <source>
        <dbReference type="PIRSR" id="PIRSR601461-2"/>
    </source>
</evidence>
<comment type="similarity">
    <text evidence="2 13">Belongs to the peptidase A1 family.</text>
</comment>
<dbReference type="Pfam" id="PF04299">
    <property type="entry name" value="FMN_bind_2"/>
    <property type="match status" value="1"/>
</dbReference>
<dbReference type="Proteomes" id="UP000286921">
    <property type="component" value="Unassembled WGS sequence"/>
</dbReference>
<dbReference type="GO" id="GO:0005886">
    <property type="term" value="C:plasma membrane"/>
    <property type="evidence" value="ECO:0007669"/>
    <property type="project" value="UniProtKB-SubCell"/>
</dbReference>
<evidence type="ECO:0000256" key="9">
    <source>
        <dbReference type="ARBA" id="ARBA00067536"/>
    </source>
</evidence>
<feature type="region of interest" description="Disordered" evidence="14">
    <location>
        <begin position="175"/>
        <end position="195"/>
    </location>
</feature>
<feature type="compositionally biased region" description="Basic and acidic residues" evidence="14">
    <location>
        <begin position="179"/>
        <end position="192"/>
    </location>
</feature>
<sequence length="844" mass="91395">MYMKEIYTDSTPSTLHTFIQQNPLGVLTTAIPSSTHPLLQSTHIPWVLDIPPPSTADNSNAVKLRGHIARANPQCAAILDSLATQPESILPTEVLILFTSPYHSYITPHFYTTTKPLTGKVAPTWNYAAVQVYGRARIYNPRSEGELGEQASMFLDTQLRDLSAHCEGEIMGYTTTGTRDTHTHNNPEEKPCPRAWTVDEAPDAYINILKKNIIGIEVTVTRMDGKFKMSQERGEGDREGVLKGLDGMGGDVARGVAGMRWTQNRVPPPASEDARPRHPTFGFVVTLAGPARVPQKQQPKGLKADIGAGLTQDGLLLKKLRNRPRRSDRARLSSSPISPCPSCASHGRLLIPDPSFLHRPYKKLRTPKLPWQVPAPKLRETGNHHSNTMKSTTLLSLAWAAQSAYSLSIHERDEPATLQFNFERRQIADRSRRKRSTASADLVNLATNLGYTMNLTLGTPGQEVSVTLDTGSSDLWVNGANSSVCPCTDYGSYNSSASSTYTFVNDEFYIQYVDGSEATGDYVNDTLKFSNVTLTNFQFAVAYDGDSEEGVLGIGYASNEASQATVGGGEYTNFPEALVDQGAINWPAYSLWLDDLDEGKGTILFGGVNTAKYYGSLQTLPIVSIEDMYVEFAVNLTAVHLEKNGNSVSVNNSATQFPIPAVLDSGTALTYIPTSAAASIYEAVGAQYLSEYGYGVIECDVKDEDFTFLFDFGSFNMSVDISEMILEASSDMTDMNVCTFGLAVIENEALLGDTFLRSAYVVYDLGNNEISLAKANFNPGEDHVLEIGTGSDAVPKATGATATGAAATSTASSDKSDKESSATVPRSQIVSLVAGVLVGVFLVL</sequence>
<proteinExistence type="inferred from homology"/>
<dbReference type="PROSITE" id="PS00141">
    <property type="entry name" value="ASP_PROTEASE"/>
    <property type="match status" value="2"/>
</dbReference>
<dbReference type="PROSITE" id="PS51767">
    <property type="entry name" value="PEPTIDASE_A1"/>
    <property type="match status" value="1"/>
</dbReference>
<dbReference type="Gene3D" id="2.40.70.10">
    <property type="entry name" value="Acid Proteases"/>
    <property type="match status" value="2"/>
</dbReference>
<keyword evidence="17" id="KW-1185">Reference proteome</keyword>
<keyword evidence="6 13" id="KW-0064">Aspartyl protease</keyword>
<evidence type="ECO:0000256" key="5">
    <source>
        <dbReference type="ARBA" id="ARBA00022729"/>
    </source>
</evidence>
<evidence type="ECO:0000256" key="3">
    <source>
        <dbReference type="ARBA" id="ARBA00022622"/>
    </source>
</evidence>
<evidence type="ECO:0000259" key="15">
    <source>
        <dbReference type="PROSITE" id="PS51767"/>
    </source>
</evidence>
<evidence type="ECO:0000313" key="17">
    <source>
        <dbReference type="Proteomes" id="UP000286921"/>
    </source>
</evidence>
<feature type="domain" description="Peptidase A1" evidence="15">
    <location>
        <begin position="451"/>
        <end position="773"/>
    </location>
</feature>
<feature type="active site" evidence="11">
    <location>
        <position position="469"/>
    </location>
</feature>